<reference evidence="2 3" key="2">
    <citation type="submission" date="2020-07" db="EMBL/GenBank/DDBJ databases">
        <title>Genome assembly of wild tea tree DASZ reveals pedigree and selection history of tea varieties.</title>
        <authorList>
            <person name="Zhang W."/>
        </authorList>
    </citation>
    <scope>NUCLEOTIDE SEQUENCE [LARGE SCALE GENOMIC DNA]</scope>
    <source>
        <strain evidence="3">cv. G240</strain>
        <tissue evidence="2">Leaf</tissue>
    </source>
</reference>
<dbReference type="Pfam" id="PF12056">
    <property type="entry name" value="DUF3537"/>
    <property type="match status" value="2"/>
</dbReference>
<name>A0A7J7G175_CAMSI</name>
<feature type="transmembrane region" description="Helical" evidence="1">
    <location>
        <begin position="220"/>
        <end position="240"/>
    </location>
</feature>
<evidence type="ECO:0000256" key="1">
    <source>
        <dbReference type="SAM" id="Phobius"/>
    </source>
</evidence>
<keyword evidence="1" id="KW-0472">Membrane</keyword>
<sequence length="405" mass="46017">MEVDESSTEISLIDTAATQSSSEDVQLDKYLQRLELFLRFFGFCHYSPLSFTLSWLSFLAIGLAVPFLIIEFSYCSDCEKYQIRVFELEIFVCQSLLAAISLLCISHNLRKYGVRRLLFVDRYRGHMAQFRDLYIHKIHDFFRVLALWTLPCLLLKTAREVARAIYVRHDPWWQSVGIVIASVVSWTHCSVQFGLQFAIYIEEHIRLTHYLSKISHRFRIFLLLEFLVVTASLFVALLQTTGNHGILNLINGGDFAVSSIVELVGIILCLHGAAKITHRAQGIASVASRWHAFVTCNSNEGSQGGTVTNGRNVEAVNPTGALPMYYSESDLESTDYVPMPTNTQLASYMSSYHKRQSFVTYLQSNPGGFTVFGWTIDRILINTIFFIEFSLFSFVLGKTITITTR</sequence>
<evidence type="ECO:0000313" key="2">
    <source>
        <dbReference type="EMBL" id="KAF5933014.1"/>
    </source>
</evidence>
<protein>
    <submittedName>
        <fullName evidence="2">Uncharacterized protein</fullName>
    </submittedName>
</protein>
<keyword evidence="1" id="KW-0812">Transmembrane</keyword>
<comment type="caution">
    <text evidence="2">The sequence shown here is derived from an EMBL/GenBank/DDBJ whole genome shotgun (WGS) entry which is preliminary data.</text>
</comment>
<feature type="transmembrane region" description="Helical" evidence="1">
    <location>
        <begin position="86"/>
        <end position="109"/>
    </location>
</feature>
<dbReference type="PANTHER" id="PTHR31963">
    <property type="entry name" value="RAS GUANINE NUCLEOTIDE EXCHANGE FACTOR K"/>
    <property type="match status" value="1"/>
</dbReference>
<feature type="transmembrane region" description="Helical" evidence="1">
    <location>
        <begin position="55"/>
        <end position="74"/>
    </location>
</feature>
<feature type="transmembrane region" description="Helical" evidence="1">
    <location>
        <begin position="246"/>
        <end position="270"/>
    </location>
</feature>
<gene>
    <name evidence="2" type="ORF">HYC85_029185</name>
</gene>
<reference evidence="3" key="1">
    <citation type="journal article" date="2020" name="Nat. Commun.">
        <title>Genome assembly of wild tea tree DASZ reveals pedigree and selection history of tea varieties.</title>
        <authorList>
            <person name="Zhang W."/>
            <person name="Zhang Y."/>
            <person name="Qiu H."/>
            <person name="Guo Y."/>
            <person name="Wan H."/>
            <person name="Zhang X."/>
            <person name="Scossa F."/>
            <person name="Alseekh S."/>
            <person name="Zhang Q."/>
            <person name="Wang P."/>
            <person name="Xu L."/>
            <person name="Schmidt M.H."/>
            <person name="Jia X."/>
            <person name="Li D."/>
            <person name="Zhu A."/>
            <person name="Guo F."/>
            <person name="Chen W."/>
            <person name="Ni D."/>
            <person name="Usadel B."/>
            <person name="Fernie A.R."/>
            <person name="Wen W."/>
        </authorList>
    </citation>
    <scope>NUCLEOTIDE SEQUENCE [LARGE SCALE GENOMIC DNA]</scope>
    <source>
        <strain evidence="3">cv. G240</strain>
    </source>
</reference>
<keyword evidence="3" id="KW-1185">Reference proteome</keyword>
<evidence type="ECO:0000313" key="3">
    <source>
        <dbReference type="Proteomes" id="UP000593564"/>
    </source>
</evidence>
<proteinExistence type="predicted"/>
<dbReference type="EMBL" id="JACBKZ010000014">
    <property type="protein sequence ID" value="KAF5933014.1"/>
    <property type="molecule type" value="Genomic_DNA"/>
</dbReference>
<dbReference type="InterPro" id="IPR021924">
    <property type="entry name" value="DUF3537"/>
</dbReference>
<dbReference type="AlphaFoldDB" id="A0A7J7G175"/>
<dbReference type="Proteomes" id="UP000593564">
    <property type="component" value="Unassembled WGS sequence"/>
</dbReference>
<organism evidence="2 3">
    <name type="scientific">Camellia sinensis</name>
    <name type="common">Tea plant</name>
    <name type="synonym">Thea sinensis</name>
    <dbReference type="NCBI Taxonomy" id="4442"/>
    <lineage>
        <taxon>Eukaryota</taxon>
        <taxon>Viridiplantae</taxon>
        <taxon>Streptophyta</taxon>
        <taxon>Embryophyta</taxon>
        <taxon>Tracheophyta</taxon>
        <taxon>Spermatophyta</taxon>
        <taxon>Magnoliopsida</taxon>
        <taxon>eudicotyledons</taxon>
        <taxon>Gunneridae</taxon>
        <taxon>Pentapetalae</taxon>
        <taxon>asterids</taxon>
        <taxon>Ericales</taxon>
        <taxon>Theaceae</taxon>
        <taxon>Camellia</taxon>
    </lineage>
</organism>
<dbReference type="PANTHER" id="PTHR31963:SF28">
    <property type="entry name" value="GUSTATORY RECEPTOR"/>
    <property type="match status" value="1"/>
</dbReference>
<keyword evidence="1" id="KW-1133">Transmembrane helix</keyword>
<accession>A0A7J7G175</accession>